<proteinExistence type="predicted"/>
<sequence>MKLNRMSSNGKKVLLIEGIIRTVIIALCLAAALIINYIWLHWQEGTAFKIICAIAVMLVGILIIIDCILRPWLMYRQHGYLLHSHFITVQEGMWFVKHLQIPLFRIQNVDIEEGWLMRKVELATLKLSTAGGNSEIILIDKIKAREIMEHIKHSSQQISEEMESGE</sequence>
<evidence type="ECO:0000313" key="3">
    <source>
        <dbReference type="Proteomes" id="UP000321736"/>
    </source>
</evidence>
<dbReference type="Proteomes" id="UP000321736">
    <property type="component" value="Unassembled WGS sequence"/>
</dbReference>
<reference evidence="2 3" key="1">
    <citation type="submission" date="2019-07" db="EMBL/GenBank/DDBJ databases">
        <title>Whole genome shotgun sequence of Staphylococcus piscifermentans NBRC 109625.</title>
        <authorList>
            <person name="Hosoyama A."/>
            <person name="Uohara A."/>
            <person name="Ohji S."/>
            <person name="Ichikawa N."/>
        </authorList>
    </citation>
    <scope>NUCLEOTIDE SEQUENCE [LARGE SCALE GENOMIC DNA]</scope>
    <source>
        <strain evidence="2 3">NBRC 109625</strain>
    </source>
</reference>
<dbReference type="InterPro" id="IPR005182">
    <property type="entry name" value="YdbS-like_PH"/>
</dbReference>
<protein>
    <submittedName>
        <fullName evidence="2">Membrane protein</fullName>
    </submittedName>
</protein>
<dbReference type="Pfam" id="PF03703">
    <property type="entry name" value="bPH_2"/>
    <property type="match status" value="1"/>
</dbReference>
<evidence type="ECO:0000259" key="1">
    <source>
        <dbReference type="Pfam" id="PF03703"/>
    </source>
</evidence>
<evidence type="ECO:0000313" key="2">
    <source>
        <dbReference type="EMBL" id="GEP85516.1"/>
    </source>
</evidence>
<comment type="caution">
    <text evidence="2">The sequence shown here is derived from an EMBL/GenBank/DDBJ whole genome shotgun (WGS) entry which is preliminary data.</text>
</comment>
<dbReference type="RefSeq" id="WP_231917548.1">
    <property type="nucleotide sequence ID" value="NZ_BKAR01000032.1"/>
</dbReference>
<organism evidence="2 3">
    <name type="scientific">Staphylococcus piscifermentans</name>
    <dbReference type="NCBI Taxonomy" id="70258"/>
    <lineage>
        <taxon>Bacteria</taxon>
        <taxon>Bacillati</taxon>
        <taxon>Bacillota</taxon>
        <taxon>Bacilli</taxon>
        <taxon>Bacillales</taxon>
        <taxon>Staphylococcaceae</taxon>
        <taxon>Staphylococcus</taxon>
    </lineage>
</organism>
<gene>
    <name evidence="2" type="ORF">SPI02_21010</name>
</gene>
<feature type="domain" description="YdbS-like PH" evidence="1">
    <location>
        <begin position="75"/>
        <end position="151"/>
    </location>
</feature>
<keyword evidence="3" id="KW-1185">Reference proteome</keyword>
<dbReference type="EMBL" id="BKAR01000032">
    <property type="protein sequence ID" value="GEP85516.1"/>
    <property type="molecule type" value="Genomic_DNA"/>
</dbReference>
<dbReference type="AlphaFoldDB" id="A0A239TWS9"/>
<name>A0A239TWS9_9STAP</name>
<accession>A0A239TWS9</accession>
<dbReference type="PANTHER" id="PTHR34473:SF2">
    <property type="entry name" value="UPF0699 TRANSMEMBRANE PROTEIN YDBT"/>
    <property type="match status" value="1"/>
</dbReference>
<dbReference type="PANTHER" id="PTHR34473">
    <property type="entry name" value="UPF0699 TRANSMEMBRANE PROTEIN YDBS"/>
    <property type="match status" value="1"/>
</dbReference>